<name>A0ABN3G7M3_9ACTN</name>
<dbReference type="Proteomes" id="UP001501444">
    <property type="component" value="Unassembled WGS sequence"/>
</dbReference>
<dbReference type="PANTHER" id="PTHR43818">
    <property type="entry name" value="BCDNA.GH03377"/>
    <property type="match status" value="1"/>
</dbReference>
<dbReference type="EMBL" id="BAAARV010000024">
    <property type="protein sequence ID" value="GAA2345279.1"/>
    <property type="molecule type" value="Genomic_DNA"/>
</dbReference>
<dbReference type="InterPro" id="IPR036291">
    <property type="entry name" value="NAD(P)-bd_dom_sf"/>
</dbReference>
<dbReference type="InterPro" id="IPR000683">
    <property type="entry name" value="Gfo/Idh/MocA-like_OxRdtase_N"/>
</dbReference>
<protein>
    <submittedName>
        <fullName evidence="3">Gfo/Idh/MocA family oxidoreductase</fullName>
    </submittedName>
</protein>
<dbReference type="Pfam" id="PF01408">
    <property type="entry name" value="GFO_IDH_MocA"/>
    <property type="match status" value="1"/>
</dbReference>
<dbReference type="SUPFAM" id="SSF55347">
    <property type="entry name" value="Glyceraldehyde-3-phosphate dehydrogenase-like, C-terminal domain"/>
    <property type="match status" value="1"/>
</dbReference>
<gene>
    <name evidence="3" type="ORF">GCM10010170_031370</name>
</gene>
<evidence type="ECO:0000313" key="3">
    <source>
        <dbReference type="EMBL" id="GAA2345279.1"/>
    </source>
</evidence>
<accession>A0ABN3G7M3</accession>
<sequence length="377" mass="40527">MSPPRVALVGTGGYGAVHFDNIERLAGAGRVRFAGCTDLRPPGPDQLQRVAGLGGTFFEDYETLLEVGPDIVVVATPPHRHREMVCAALAAGAHVLVEKPPAVQLADLDAMTAAATAAGRLCQVGFQSLGSGALTRLRELMGGGELGEVTHIGATGCWTRADAYYARAPWAGRRRLDGAAVNDGALSNPFAHAVMNCLRLAGVGAADRPRAEAELYRTRQIEVEDTGCLRLAAPGRPLITIAVTLCAERPVPPYVQVRSDRGSARWWYETDVLEIAPADRPAVTERHTRVDLLEDLLRAIRDSGAGLACPIEDTRPFVGVVEWLAGQPVRPVPPGACRRHDDELGPRNSIAGVEWDIERAVAQSQRFSELRPRPGWL</sequence>
<dbReference type="Gene3D" id="3.30.360.10">
    <property type="entry name" value="Dihydrodipicolinate Reductase, domain 2"/>
    <property type="match status" value="1"/>
</dbReference>
<evidence type="ECO:0000313" key="4">
    <source>
        <dbReference type="Proteomes" id="UP001501444"/>
    </source>
</evidence>
<evidence type="ECO:0000259" key="2">
    <source>
        <dbReference type="Pfam" id="PF01408"/>
    </source>
</evidence>
<dbReference type="PANTHER" id="PTHR43818:SF11">
    <property type="entry name" value="BCDNA.GH03377"/>
    <property type="match status" value="1"/>
</dbReference>
<dbReference type="RefSeq" id="WP_344613098.1">
    <property type="nucleotide sequence ID" value="NZ_BAAARV010000024.1"/>
</dbReference>
<organism evidence="3 4">
    <name type="scientific">Dactylosporangium salmoneum</name>
    <dbReference type="NCBI Taxonomy" id="53361"/>
    <lineage>
        <taxon>Bacteria</taxon>
        <taxon>Bacillati</taxon>
        <taxon>Actinomycetota</taxon>
        <taxon>Actinomycetes</taxon>
        <taxon>Micromonosporales</taxon>
        <taxon>Micromonosporaceae</taxon>
        <taxon>Dactylosporangium</taxon>
    </lineage>
</organism>
<feature type="domain" description="Gfo/Idh/MocA-like oxidoreductase N-terminal" evidence="2">
    <location>
        <begin position="5"/>
        <end position="126"/>
    </location>
</feature>
<proteinExistence type="predicted"/>
<keyword evidence="4" id="KW-1185">Reference proteome</keyword>
<dbReference type="Gene3D" id="3.40.50.720">
    <property type="entry name" value="NAD(P)-binding Rossmann-like Domain"/>
    <property type="match status" value="1"/>
</dbReference>
<keyword evidence="1" id="KW-0560">Oxidoreductase</keyword>
<reference evidence="3 4" key="1">
    <citation type="journal article" date="2019" name="Int. J. Syst. Evol. Microbiol.">
        <title>The Global Catalogue of Microorganisms (GCM) 10K type strain sequencing project: providing services to taxonomists for standard genome sequencing and annotation.</title>
        <authorList>
            <consortium name="The Broad Institute Genomics Platform"/>
            <consortium name="The Broad Institute Genome Sequencing Center for Infectious Disease"/>
            <person name="Wu L."/>
            <person name="Ma J."/>
        </authorList>
    </citation>
    <scope>NUCLEOTIDE SEQUENCE [LARGE SCALE GENOMIC DNA]</scope>
    <source>
        <strain evidence="3 4">JCM 3272</strain>
    </source>
</reference>
<dbReference type="InterPro" id="IPR050463">
    <property type="entry name" value="Gfo/Idh/MocA_oxidrdct_glycsds"/>
</dbReference>
<evidence type="ECO:0000256" key="1">
    <source>
        <dbReference type="ARBA" id="ARBA00023002"/>
    </source>
</evidence>
<comment type="caution">
    <text evidence="3">The sequence shown here is derived from an EMBL/GenBank/DDBJ whole genome shotgun (WGS) entry which is preliminary data.</text>
</comment>
<dbReference type="SUPFAM" id="SSF51735">
    <property type="entry name" value="NAD(P)-binding Rossmann-fold domains"/>
    <property type="match status" value="1"/>
</dbReference>